<comment type="caution">
    <text evidence="2">The sequence shown here is derived from an EMBL/GenBank/DDBJ whole genome shotgun (WGS) entry which is preliminary data.</text>
</comment>
<dbReference type="InterPro" id="IPR027706">
    <property type="entry name" value="PGP_Pase"/>
</dbReference>
<dbReference type="InterPro" id="IPR036412">
    <property type="entry name" value="HAD-like_sf"/>
</dbReference>
<keyword evidence="1" id="KW-1133">Transmembrane helix</keyword>
<dbReference type="SUPFAM" id="SSF56784">
    <property type="entry name" value="HAD-like"/>
    <property type="match status" value="1"/>
</dbReference>
<dbReference type="InterPro" id="IPR023214">
    <property type="entry name" value="HAD_sf"/>
</dbReference>
<dbReference type="Gene3D" id="3.40.50.1000">
    <property type="entry name" value="HAD superfamily/HAD-like"/>
    <property type="match status" value="1"/>
</dbReference>
<feature type="transmembrane region" description="Helical" evidence="1">
    <location>
        <begin position="21"/>
        <end position="41"/>
    </location>
</feature>
<organism evidence="2 3">
    <name type="scientific">Discina gigas</name>
    <dbReference type="NCBI Taxonomy" id="1032678"/>
    <lineage>
        <taxon>Eukaryota</taxon>
        <taxon>Fungi</taxon>
        <taxon>Dikarya</taxon>
        <taxon>Ascomycota</taxon>
        <taxon>Pezizomycotina</taxon>
        <taxon>Pezizomycetes</taxon>
        <taxon>Pezizales</taxon>
        <taxon>Discinaceae</taxon>
        <taxon>Discina</taxon>
    </lineage>
</organism>
<gene>
    <name evidence="2" type="ORF">Q9L58_001367</name>
</gene>
<dbReference type="NCBIfam" id="TIGR01668">
    <property type="entry name" value="YqeG_hyp_ppase"/>
    <property type="match status" value="1"/>
</dbReference>
<dbReference type="Pfam" id="PF09419">
    <property type="entry name" value="PGP_phosphatase"/>
    <property type="match status" value="1"/>
</dbReference>
<evidence type="ECO:0000256" key="1">
    <source>
        <dbReference type="SAM" id="Phobius"/>
    </source>
</evidence>
<name>A0ABR3GUD3_9PEZI</name>
<sequence length="270" mass="30086">MEGLTTRRQGKRFFASDDKRLPFFTLVIMAPFNLSATVNALRVLKNPALCCPHLTIATFNDLPVPLGKGIQNGEKHVDIRAVILDKDNCFAVPNALEVLPSYQVIYPPHPAKFNELRKAYPGNKLLIVSNSAGTFDDPEYKEATILEKNTGVKVLRHSTKVQSLYPQSFYSSPPAPLTHIQKPGCYNEIFEFLRSSPDTNVTSPDQVAVVGDRLFTDVLMANMMGSWSVWVKDGVIKPDKIFFGKIERGLAGMLEGQRWRPPTPSSKLLP</sequence>
<protein>
    <recommendedName>
        <fullName evidence="4">HAD-superfamily phosphatase</fullName>
    </recommendedName>
</protein>
<reference evidence="2 3" key="1">
    <citation type="submission" date="2024-02" db="EMBL/GenBank/DDBJ databases">
        <title>Discinaceae phylogenomics.</title>
        <authorList>
            <person name="Dirks A.C."/>
            <person name="James T.Y."/>
        </authorList>
    </citation>
    <scope>NUCLEOTIDE SEQUENCE [LARGE SCALE GENOMIC DNA]</scope>
    <source>
        <strain evidence="2 3">ACD0624</strain>
    </source>
</reference>
<evidence type="ECO:0000313" key="2">
    <source>
        <dbReference type="EMBL" id="KAL0639541.1"/>
    </source>
</evidence>
<keyword evidence="1" id="KW-0472">Membrane</keyword>
<evidence type="ECO:0000313" key="3">
    <source>
        <dbReference type="Proteomes" id="UP001447188"/>
    </source>
</evidence>
<dbReference type="EMBL" id="JBBBZM010000010">
    <property type="protein sequence ID" value="KAL0639541.1"/>
    <property type="molecule type" value="Genomic_DNA"/>
</dbReference>
<keyword evidence="1" id="KW-0812">Transmembrane</keyword>
<dbReference type="InterPro" id="IPR010021">
    <property type="entry name" value="PGPP1/Gep4"/>
</dbReference>
<keyword evidence="3" id="KW-1185">Reference proteome</keyword>
<accession>A0ABR3GUD3</accession>
<dbReference type="PANTHER" id="PTHR19288:SF25">
    <property type="entry name" value="PHOSPHATIDYLGLYCEROPHOSPHATASE GEP4, MITOCHONDRIAL"/>
    <property type="match status" value="1"/>
</dbReference>
<evidence type="ECO:0008006" key="4">
    <source>
        <dbReference type="Google" id="ProtNLM"/>
    </source>
</evidence>
<dbReference type="Proteomes" id="UP001447188">
    <property type="component" value="Unassembled WGS sequence"/>
</dbReference>
<proteinExistence type="predicted"/>
<dbReference type="PANTHER" id="PTHR19288">
    <property type="entry name" value="4-NITROPHENYLPHOSPHATASE-RELATED"/>
    <property type="match status" value="1"/>
</dbReference>